<proteinExistence type="inferred from homology"/>
<feature type="region of interest" description="Disordered" evidence="2">
    <location>
        <begin position="136"/>
        <end position="163"/>
    </location>
</feature>
<feature type="region of interest" description="Disordered" evidence="2">
    <location>
        <begin position="671"/>
        <end position="703"/>
    </location>
</feature>
<organism evidence="4 5">
    <name type="scientific">Plasmodium gaboni</name>
    <dbReference type="NCBI Taxonomy" id="647221"/>
    <lineage>
        <taxon>Eukaryota</taxon>
        <taxon>Sar</taxon>
        <taxon>Alveolata</taxon>
        <taxon>Apicomplexa</taxon>
        <taxon>Aconoidasida</taxon>
        <taxon>Haemosporida</taxon>
        <taxon>Plasmodiidae</taxon>
        <taxon>Plasmodium</taxon>
        <taxon>Plasmodium (Laverania)</taxon>
    </lineage>
</organism>
<dbReference type="PANTHER" id="PTHR12473:SF8">
    <property type="entry name" value="UBIQUITIN CARBOXYL-TERMINAL HYDROLASE MINDY-4-RELATED"/>
    <property type="match status" value="1"/>
</dbReference>
<name>A0ABY1UJZ3_9APIC</name>
<dbReference type="InterPro" id="IPR025257">
    <property type="entry name" value="MINDY-3/4_CD"/>
</dbReference>
<feature type="compositionally biased region" description="Low complexity" evidence="2">
    <location>
        <begin position="676"/>
        <end position="703"/>
    </location>
</feature>
<comment type="similarity">
    <text evidence="1">Belongs to the MINDY deubiquitinase family. FAM188 subfamily.</text>
</comment>
<dbReference type="InterPro" id="IPR039785">
    <property type="entry name" value="MINY3/4"/>
</dbReference>
<feature type="compositionally biased region" description="Low complexity" evidence="2">
    <location>
        <begin position="416"/>
        <end position="441"/>
    </location>
</feature>
<feature type="region of interest" description="Disordered" evidence="2">
    <location>
        <begin position="361"/>
        <end position="472"/>
    </location>
</feature>
<gene>
    <name evidence="4" type="ORF">PGABG01_0629400</name>
</gene>
<dbReference type="Proteomes" id="UP000831156">
    <property type="component" value="Chromosome 6"/>
</dbReference>
<evidence type="ECO:0000313" key="5">
    <source>
        <dbReference type="Proteomes" id="UP000831156"/>
    </source>
</evidence>
<keyword evidence="5" id="KW-1185">Reference proteome</keyword>
<dbReference type="SMART" id="SM01174">
    <property type="entry name" value="DUF4205"/>
    <property type="match status" value="1"/>
</dbReference>
<evidence type="ECO:0000259" key="3">
    <source>
        <dbReference type="SMART" id="SM01174"/>
    </source>
</evidence>
<protein>
    <recommendedName>
        <fullName evidence="3">Deubiquitinating enzyme MINDY-3/4 conserved domain-containing protein</fullName>
    </recommendedName>
</protein>
<feature type="domain" description="Deubiquitinating enzyme MINDY-3/4 conserved" evidence="3">
    <location>
        <begin position="222"/>
        <end position="821"/>
    </location>
</feature>
<dbReference type="Pfam" id="PF13898">
    <property type="entry name" value="MINDY-3_4_CD"/>
    <property type="match status" value="3"/>
</dbReference>
<feature type="compositionally biased region" description="Basic and acidic residues" evidence="2">
    <location>
        <begin position="365"/>
        <end position="409"/>
    </location>
</feature>
<evidence type="ECO:0000313" key="4">
    <source>
        <dbReference type="EMBL" id="SOV12539.1"/>
    </source>
</evidence>
<accession>A0ABY1UJZ3</accession>
<dbReference type="EMBL" id="LT969429">
    <property type="protein sequence ID" value="SOV12539.1"/>
    <property type="molecule type" value="Genomic_DNA"/>
</dbReference>
<feature type="compositionally biased region" description="Low complexity" evidence="2">
    <location>
        <begin position="455"/>
        <end position="468"/>
    </location>
</feature>
<sequence length="910" mass="107191">MKTNDELLRKEEEEISKTIALSLQEYHASQNKNTDKNYEIDDENDELLQEAIRLSILGSNKREMNRNDCNDSYHDVVRKNFDSITYYLCNNYENTKNKNDVIDNKTFWKEIYKNYKNIYIIIRDYMINLTKRSEKMNEEGSDSTSSRDDYDSDDSSDYSNSSSLSCCSLEHIKRTYRNINYTTKDYCRWLRKGHRSKALNDHVYLNYLLREMKILEDSTSIHNLVFGVNNYKYSNKIDIKKWCNHSISFYENKNINFGLRQFLSGPCGLISSIQGYIIIILLFNYKYHFLWENNYFNILKTNNDFLNFKNSSKMGYKEAEGGNTKLRNNIYSENNNCVNNNKQGDDMNGLDLYKEKNDGCGVTLNKEDNNKDNKNENNDDKMNNNDDKINNNDDYRNHLENHKQDDITHNKKKNRNNIINEKNDTNDNNINNNDNNDSNNNDGDDSNYDSDNHKNNNSNNRNRRNSFSNEEKNKDKIYGEGYDNEFLELVRDNIKDLKYYALVESLAYILYQCTDKSYYIVAFLLPECYDYPYYMNKRNCDENLVRDLKRITIYYKEFNAIKDVVRFYLENFIIFSSSTGVISFLYSVILTRGLHNVKNDMDDINHPLIGIYGHCSQELVNLLLTGRACSNVFDNNSIINTFCNTDVDISMYEGVNSKSCSPNKGSLSYNKNDSINNNNNSSNNNSSGNNSSGNNNNNSNSNNNNNNIILKGISKRPLIGLLTDFEAFKYCEVGNYYKYPIYPIWVISSSNHYTVLFSLNINNSKCTSEELFLEKLNKIWKKYDKENNKYILSHFIPQFIEDLNLKDEFRNLFDGFVNDLDILLYSEFKAFYLQMKQKDINELKFSDPPKEKYFYLYDAQEMPEKSIHYFLLKEVDYDVSHDNHLKFFNTRWPNNTVEVLNKSKKVSKHR</sequence>
<reference evidence="4" key="1">
    <citation type="submission" date="2016-09" db="EMBL/GenBank/DDBJ databases">
        <authorList>
            <consortium name="Pathogen Informatics"/>
            <person name="Sun Q."/>
            <person name="Inoue M."/>
        </authorList>
    </citation>
    <scope>NUCLEOTIDE SEQUENCE</scope>
</reference>
<evidence type="ECO:0000256" key="2">
    <source>
        <dbReference type="SAM" id="MobiDB-lite"/>
    </source>
</evidence>
<dbReference type="PANTHER" id="PTHR12473">
    <property type="entry name" value="UBIQUITIN CARBOXYL-TERMINAL HYDROLASE MINDY-4-RELATED"/>
    <property type="match status" value="1"/>
</dbReference>
<evidence type="ECO:0000256" key="1">
    <source>
        <dbReference type="ARBA" id="ARBA00011074"/>
    </source>
</evidence>